<comment type="similarity">
    <text evidence="1">Belongs to the peptidase C40 family.</text>
</comment>
<dbReference type="InterPro" id="IPR051202">
    <property type="entry name" value="Peptidase_C40"/>
</dbReference>
<dbReference type="STRING" id="407036.SAMN05216243_0288"/>
<evidence type="ECO:0000256" key="1">
    <source>
        <dbReference type="ARBA" id="ARBA00007074"/>
    </source>
</evidence>
<reference evidence="7 8" key="1">
    <citation type="submission" date="2016-10" db="EMBL/GenBank/DDBJ databases">
        <authorList>
            <person name="de Groot N.N."/>
        </authorList>
    </citation>
    <scope>NUCLEOTIDE SEQUENCE [LARGE SCALE GENOMIC DNA]</scope>
    <source>
        <strain evidence="7 8">CGMCC 1.6502</strain>
    </source>
</reference>
<gene>
    <name evidence="7" type="ORF">SAMN05216243_0288</name>
</gene>
<dbReference type="InterPro" id="IPR000064">
    <property type="entry name" value="NLP_P60_dom"/>
</dbReference>
<feature type="compositionally biased region" description="Basic and acidic residues" evidence="5">
    <location>
        <begin position="204"/>
        <end position="229"/>
    </location>
</feature>
<keyword evidence="4" id="KW-0788">Thiol protease</keyword>
<dbReference type="GO" id="GO:0008234">
    <property type="term" value="F:cysteine-type peptidase activity"/>
    <property type="evidence" value="ECO:0007669"/>
    <property type="project" value="UniProtKB-KW"/>
</dbReference>
<dbReference type="Pfam" id="PF00877">
    <property type="entry name" value="NLPC_P60"/>
    <property type="match status" value="1"/>
</dbReference>
<dbReference type="AlphaFoldDB" id="A0A1G8VSI7"/>
<dbReference type="SUPFAM" id="SSF54001">
    <property type="entry name" value="Cysteine proteinases"/>
    <property type="match status" value="1"/>
</dbReference>
<dbReference type="PROSITE" id="PS51935">
    <property type="entry name" value="NLPC_P60"/>
    <property type="match status" value="1"/>
</dbReference>
<dbReference type="Gene3D" id="1.10.101.10">
    <property type="entry name" value="PGBD-like superfamily/PGBD"/>
    <property type="match status" value="2"/>
</dbReference>
<dbReference type="PANTHER" id="PTHR47053:SF1">
    <property type="entry name" value="MUREIN DD-ENDOPEPTIDASE MEPH-RELATED"/>
    <property type="match status" value="1"/>
</dbReference>
<dbReference type="PANTHER" id="PTHR47053">
    <property type="entry name" value="MUREIN DD-ENDOPEPTIDASE MEPH-RELATED"/>
    <property type="match status" value="1"/>
</dbReference>
<dbReference type="InterPro" id="IPR002477">
    <property type="entry name" value="Peptidoglycan-bd-like"/>
</dbReference>
<evidence type="ECO:0000256" key="4">
    <source>
        <dbReference type="ARBA" id="ARBA00022807"/>
    </source>
</evidence>
<evidence type="ECO:0000256" key="3">
    <source>
        <dbReference type="ARBA" id="ARBA00022801"/>
    </source>
</evidence>
<keyword evidence="8" id="KW-1185">Reference proteome</keyword>
<dbReference type="Pfam" id="PF01471">
    <property type="entry name" value="PG_binding_1"/>
    <property type="match status" value="2"/>
</dbReference>
<evidence type="ECO:0000313" key="7">
    <source>
        <dbReference type="EMBL" id="SDJ68395.1"/>
    </source>
</evidence>
<dbReference type="RefSeq" id="WP_093210418.1">
    <property type="nucleotide sequence ID" value="NZ_FNFL01000001.1"/>
</dbReference>
<dbReference type="SUPFAM" id="SSF47090">
    <property type="entry name" value="PGBD-like"/>
    <property type="match status" value="2"/>
</dbReference>
<accession>A0A1G8VSI7</accession>
<dbReference type="InterPro" id="IPR038765">
    <property type="entry name" value="Papain-like_cys_pep_sf"/>
</dbReference>
<dbReference type="InterPro" id="IPR036366">
    <property type="entry name" value="PGBDSf"/>
</dbReference>
<proteinExistence type="inferred from homology"/>
<evidence type="ECO:0000256" key="2">
    <source>
        <dbReference type="ARBA" id="ARBA00022670"/>
    </source>
</evidence>
<name>A0A1G8VSI7_9BACI</name>
<dbReference type="EMBL" id="FNFL01000001">
    <property type="protein sequence ID" value="SDJ68395.1"/>
    <property type="molecule type" value="Genomic_DNA"/>
</dbReference>
<keyword evidence="3 7" id="KW-0378">Hydrolase</keyword>
<dbReference type="GO" id="GO:0006508">
    <property type="term" value="P:proteolysis"/>
    <property type="evidence" value="ECO:0007669"/>
    <property type="project" value="UniProtKB-KW"/>
</dbReference>
<dbReference type="Gene3D" id="3.90.1720.10">
    <property type="entry name" value="endopeptidase domain like (from Nostoc punctiforme)"/>
    <property type="match status" value="1"/>
</dbReference>
<feature type="region of interest" description="Disordered" evidence="5">
    <location>
        <begin position="195"/>
        <end position="229"/>
    </location>
</feature>
<evidence type="ECO:0000313" key="8">
    <source>
        <dbReference type="Proteomes" id="UP000198694"/>
    </source>
</evidence>
<organism evidence="7 8">
    <name type="scientific">Sediminibacillus albus</name>
    <dbReference type="NCBI Taxonomy" id="407036"/>
    <lineage>
        <taxon>Bacteria</taxon>
        <taxon>Bacillati</taxon>
        <taxon>Bacillota</taxon>
        <taxon>Bacilli</taxon>
        <taxon>Bacillales</taxon>
        <taxon>Bacillaceae</taxon>
        <taxon>Sediminibacillus</taxon>
    </lineage>
</organism>
<dbReference type="InterPro" id="IPR036365">
    <property type="entry name" value="PGBD-like_sf"/>
</dbReference>
<keyword evidence="2" id="KW-0645">Protease</keyword>
<dbReference type="Proteomes" id="UP000198694">
    <property type="component" value="Unassembled WGS sequence"/>
</dbReference>
<sequence length="356" mass="39696">MLTDATVQHVVKHSLSYGFVLSQPFAFYVDAYPSIQNNIIKESDVLYYGQHNESVKVLQHKLKTLSYFDHPIDGDFGVLTEYALKKFQKEKDLSITGMADRRTVNKLIIEEREKNLAPLRELSSPLRPGDTGKEIETIQTALYYFGYYKAEIDGIFGPLTAQALKSFQQDNGYEVQDHVSEKVIDAIYTAEPEASIDSDASAPAEEKTAAAKAPNPKEKSAPAAKEPKTVKAKSAIDVAQVMKTAKQLVGTPYVWGGDSPQGFDCSGLIQYIYKELGIQLPRTVNELWNITKPVDSPSVGDFVFFQTYRSGPSHMGIYVGDGQFLHAGESRGVEISRMDNSYWQPRYLGAKRLNTQ</sequence>
<dbReference type="OrthoDB" id="9813368at2"/>
<evidence type="ECO:0000259" key="6">
    <source>
        <dbReference type="PROSITE" id="PS51935"/>
    </source>
</evidence>
<protein>
    <submittedName>
        <fullName evidence="7">Cell wall-associated hydrolase, NlpC family</fullName>
    </submittedName>
</protein>
<feature type="domain" description="NlpC/P60" evidence="6">
    <location>
        <begin position="235"/>
        <end position="354"/>
    </location>
</feature>
<evidence type="ECO:0000256" key="5">
    <source>
        <dbReference type="SAM" id="MobiDB-lite"/>
    </source>
</evidence>